<dbReference type="SUPFAM" id="SSF56935">
    <property type="entry name" value="Porins"/>
    <property type="match status" value="1"/>
</dbReference>
<gene>
    <name evidence="2" type="ORF">SAMN05660413_02154</name>
</gene>
<protein>
    <submittedName>
        <fullName evidence="2">Phosphate-selective porin O and P</fullName>
    </submittedName>
</protein>
<sequence>MKTCSKYSTSIITIIFAMLLSNYAFAQNDSLIDDYSSYKRKFKLNALVVGRYTASLNSDTNYLGQHYTEEDEGLVNNSFEMKYVRLSTTFLINDRISTSILVNLAEFKNEQVRGKVLENAFVSYRHNSYFNVMLGQFRPFFGLEDMHPFQLESSYAWSRQYSLFSRNGWQSFQIGAAAFGSLESKILSYYLTVYNGNNKNINGDNDSSKNFTLRLEYMPVPVLKIGLNAGKGNYKGQEANAYGIDGQFQQPLGNRFDLDVNAEYKKGTNFEAFRSSEEPLPNLDNYRIKGFYFLYRLRYQLHAPRLRALELSFRQEYLDRNISVENDELMTYVPMLSLVFAGNYDAKLSLVGVINDYKRNLPDTPQYDSSKMLIQFQATY</sequence>
<dbReference type="EMBL" id="FOVL01000012">
    <property type="protein sequence ID" value="SFN68448.1"/>
    <property type="molecule type" value="Genomic_DNA"/>
</dbReference>
<feature type="chain" id="PRO_5011538723" evidence="1">
    <location>
        <begin position="27"/>
        <end position="380"/>
    </location>
</feature>
<feature type="signal peptide" evidence="1">
    <location>
        <begin position="1"/>
        <end position="26"/>
    </location>
</feature>
<dbReference type="InterPro" id="IPR010870">
    <property type="entry name" value="Porin_O/P"/>
</dbReference>
<dbReference type="Pfam" id="PF07396">
    <property type="entry name" value="Porin_O_P"/>
    <property type="match status" value="1"/>
</dbReference>
<evidence type="ECO:0000313" key="3">
    <source>
        <dbReference type="Proteomes" id="UP000199153"/>
    </source>
</evidence>
<dbReference type="InterPro" id="IPR023614">
    <property type="entry name" value="Porin_dom_sf"/>
</dbReference>
<keyword evidence="1" id="KW-0732">Signal</keyword>
<dbReference type="OrthoDB" id="1412624at2"/>
<reference evidence="2 3" key="1">
    <citation type="submission" date="2016-10" db="EMBL/GenBank/DDBJ databases">
        <authorList>
            <person name="de Groot N.N."/>
        </authorList>
    </citation>
    <scope>NUCLEOTIDE SEQUENCE [LARGE SCALE GENOMIC DNA]</scope>
    <source>
        <strain evidence="2 3">DSM 17794</strain>
    </source>
</reference>
<accession>A0A1I5B154</accession>
<keyword evidence="3" id="KW-1185">Reference proteome</keyword>
<dbReference type="Gene3D" id="2.40.160.10">
    <property type="entry name" value="Porin"/>
    <property type="match status" value="1"/>
</dbReference>
<dbReference type="RefSeq" id="WP_093409391.1">
    <property type="nucleotide sequence ID" value="NZ_FOVL01000012.1"/>
</dbReference>
<dbReference type="AlphaFoldDB" id="A0A1I5B154"/>
<proteinExistence type="predicted"/>
<organism evidence="2 3">
    <name type="scientific">Salegentibacter flavus</name>
    <dbReference type="NCBI Taxonomy" id="287099"/>
    <lineage>
        <taxon>Bacteria</taxon>
        <taxon>Pseudomonadati</taxon>
        <taxon>Bacteroidota</taxon>
        <taxon>Flavobacteriia</taxon>
        <taxon>Flavobacteriales</taxon>
        <taxon>Flavobacteriaceae</taxon>
        <taxon>Salegentibacter</taxon>
    </lineage>
</organism>
<evidence type="ECO:0000313" key="2">
    <source>
        <dbReference type="EMBL" id="SFN68448.1"/>
    </source>
</evidence>
<name>A0A1I5B154_9FLAO</name>
<evidence type="ECO:0000256" key="1">
    <source>
        <dbReference type="SAM" id="SignalP"/>
    </source>
</evidence>
<dbReference type="Proteomes" id="UP000199153">
    <property type="component" value="Unassembled WGS sequence"/>
</dbReference>